<dbReference type="PANTHER" id="PTHR14027:SF2">
    <property type="entry name" value="RNA POLYMERASE-ASSOCIATED PROTEIN CTR9 HOMOLOG"/>
    <property type="match status" value="1"/>
</dbReference>
<sequence>MGSLRGSELEESRSFSNLDLFFQSCHNYYLSGGLTWIIAESVAEVVGMLMGGLVSAAMLWVDWSVLPSCRDESTCSQDFATGYVRKATPEMIAATAVYLAVYAALGGARASAIAKNILHPDNGAIGIRRYFLKIGVESHDPSEGSKLDERYSTAIKYLEKSKAISPDSLDIAFNMALLKKDYADGVMTKREKNLKRTLKEIQQAKAGLEEAKETFTSLKKAEKSKTTTFKPDRCEKFAADCDFLLSQIDDHIKYEEDKEVFDQQKRAEQKQKAEKADRERKIQELTKEAEVAAEAERREKLAENNAVKAKELADNLRYGMGATGSNKKKKRDGDAMEDDSDDDDDDDDDGVVAGDEVEGGGGGGLGDVPSNADLFGGEDSSDDEDDMDVDKAAAVAPAPTKESVNKLFEDTDSDDDEEGADEGTAAPMAKKRKVIEEE</sequence>
<evidence type="ECO:0000256" key="3">
    <source>
        <dbReference type="SAM" id="Coils"/>
    </source>
</evidence>
<dbReference type="EMBL" id="BRXZ01000507">
    <property type="protein sequence ID" value="GMH46401.1"/>
    <property type="molecule type" value="Genomic_DNA"/>
</dbReference>
<dbReference type="Proteomes" id="UP001165082">
    <property type="component" value="Unassembled WGS sequence"/>
</dbReference>
<evidence type="ECO:0000256" key="1">
    <source>
        <dbReference type="ARBA" id="ARBA00022737"/>
    </source>
</evidence>
<dbReference type="GO" id="GO:0006355">
    <property type="term" value="P:regulation of DNA-templated transcription"/>
    <property type="evidence" value="ECO:0007669"/>
    <property type="project" value="InterPro"/>
</dbReference>
<feature type="region of interest" description="Disordered" evidence="4">
    <location>
        <begin position="260"/>
        <end position="281"/>
    </location>
</feature>
<accession>A0A9W6Z6P7</accession>
<evidence type="ECO:0000256" key="4">
    <source>
        <dbReference type="SAM" id="MobiDB-lite"/>
    </source>
</evidence>
<evidence type="ECO:0000313" key="5">
    <source>
        <dbReference type="EMBL" id="GMH46401.1"/>
    </source>
</evidence>
<reference evidence="5" key="1">
    <citation type="submission" date="2022-07" db="EMBL/GenBank/DDBJ databases">
        <title>Genome analysis of Parmales, a sister group of diatoms, reveals the evolutionary specialization of diatoms from phago-mixotrophs to photoautotrophs.</title>
        <authorList>
            <person name="Ban H."/>
            <person name="Sato S."/>
            <person name="Yoshikawa S."/>
            <person name="Kazumasa Y."/>
            <person name="Nakamura Y."/>
            <person name="Ichinomiya M."/>
            <person name="Saitoh K."/>
            <person name="Sato N."/>
            <person name="Blanc-Mathieu R."/>
            <person name="Endo H."/>
            <person name="Kuwata A."/>
            <person name="Ogata H."/>
        </authorList>
    </citation>
    <scope>NUCLEOTIDE SEQUENCE</scope>
</reference>
<dbReference type="PANTHER" id="PTHR14027">
    <property type="entry name" value="RNA POLYMERASE-ASSOCIATED PROTEIN CTR9"/>
    <property type="match status" value="1"/>
</dbReference>
<feature type="compositionally biased region" description="Acidic residues" evidence="4">
    <location>
        <begin position="335"/>
        <end position="358"/>
    </location>
</feature>
<keyword evidence="6" id="KW-1185">Reference proteome</keyword>
<feature type="region of interest" description="Disordered" evidence="4">
    <location>
        <begin position="296"/>
        <end position="438"/>
    </location>
</feature>
<keyword evidence="1" id="KW-0677">Repeat</keyword>
<dbReference type="GO" id="GO:0016593">
    <property type="term" value="C:Cdc73/Paf1 complex"/>
    <property type="evidence" value="ECO:0007669"/>
    <property type="project" value="TreeGrafter"/>
</dbReference>
<keyword evidence="3" id="KW-0175">Coiled coil</keyword>
<gene>
    <name evidence="5" type="ORF">TrRE_jg9846</name>
</gene>
<organism evidence="5 6">
    <name type="scientific">Triparma retinervis</name>
    <dbReference type="NCBI Taxonomy" id="2557542"/>
    <lineage>
        <taxon>Eukaryota</taxon>
        <taxon>Sar</taxon>
        <taxon>Stramenopiles</taxon>
        <taxon>Ochrophyta</taxon>
        <taxon>Bolidophyceae</taxon>
        <taxon>Parmales</taxon>
        <taxon>Triparmaceae</taxon>
        <taxon>Triparma</taxon>
    </lineage>
</organism>
<dbReference type="AlphaFoldDB" id="A0A9W6Z6P7"/>
<name>A0A9W6Z6P7_9STRA</name>
<dbReference type="GO" id="GO:0006368">
    <property type="term" value="P:transcription elongation by RNA polymerase II"/>
    <property type="evidence" value="ECO:0007669"/>
    <property type="project" value="TreeGrafter"/>
</dbReference>
<protein>
    <submittedName>
        <fullName evidence="5">Uncharacterized protein</fullName>
    </submittedName>
</protein>
<dbReference type="InterPro" id="IPR031101">
    <property type="entry name" value="Ctr9"/>
</dbReference>
<evidence type="ECO:0000313" key="6">
    <source>
        <dbReference type="Proteomes" id="UP001165082"/>
    </source>
</evidence>
<comment type="caution">
    <text evidence="5">The sequence shown here is derived from an EMBL/GenBank/DDBJ whole genome shotgun (WGS) entry which is preliminary data.</text>
</comment>
<feature type="coiled-coil region" evidence="3">
    <location>
        <begin position="191"/>
        <end position="221"/>
    </location>
</feature>
<keyword evidence="2" id="KW-0802">TPR repeat</keyword>
<proteinExistence type="predicted"/>
<dbReference type="OrthoDB" id="343875at2759"/>
<feature type="compositionally biased region" description="Acidic residues" evidence="4">
    <location>
        <begin position="410"/>
        <end position="421"/>
    </location>
</feature>
<dbReference type="GO" id="GO:0000993">
    <property type="term" value="F:RNA polymerase II complex binding"/>
    <property type="evidence" value="ECO:0007669"/>
    <property type="project" value="TreeGrafter"/>
</dbReference>
<feature type="compositionally biased region" description="Basic residues" evidence="4">
    <location>
        <begin position="429"/>
        <end position="438"/>
    </location>
</feature>
<feature type="compositionally biased region" description="Acidic residues" evidence="4">
    <location>
        <begin position="379"/>
        <end position="388"/>
    </location>
</feature>
<feature type="compositionally biased region" description="Basic and acidic residues" evidence="4">
    <location>
        <begin position="296"/>
        <end position="314"/>
    </location>
</feature>
<evidence type="ECO:0000256" key="2">
    <source>
        <dbReference type="ARBA" id="ARBA00022803"/>
    </source>
</evidence>